<dbReference type="UniPathway" id="UPA00074">
    <property type="reaction ID" value="UER00132"/>
</dbReference>
<dbReference type="Gene3D" id="1.10.40.30">
    <property type="entry name" value="Fumarase/aspartase (C-terminal domain)"/>
    <property type="match status" value="1"/>
</dbReference>
<dbReference type="UniPathway" id="UPA00075">
    <property type="reaction ID" value="UER00336"/>
</dbReference>
<dbReference type="EMBL" id="DSLA01000008">
    <property type="protein sequence ID" value="HEH34610.1"/>
    <property type="molecule type" value="Genomic_DNA"/>
</dbReference>
<dbReference type="EC" id="4.3.2.2" evidence="5 13"/>
<dbReference type="InterPro" id="IPR008948">
    <property type="entry name" value="L-Aspartase-like"/>
</dbReference>
<evidence type="ECO:0000256" key="10">
    <source>
        <dbReference type="ARBA" id="ARBA00025012"/>
    </source>
</evidence>
<comment type="subunit">
    <text evidence="4">Homotetramer. Residues from neighboring subunits contribute catalytic and substrate-binding residues to each active site.</text>
</comment>
<evidence type="ECO:0000256" key="3">
    <source>
        <dbReference type="ARBA" id="ARBA00008273"/>
    </source>
</evidence>
<evidence type="ECO:0000256" key="1">
    <source>
        <dbReference type="ARBA" id="ARBA00004706"/>
    </source>
</evidence>
<evidence type="ECO:0000256" key="13">
    <source>
        <dbReference type="NCBIfam" id="TIGR00928"/>
    </source>
</evidence>
<dbReference type="GO" id="GO:0044208">
    <property type="term" value="P:'de novo' AMP biosynthetic process"/>
    <property type="evidence" value="ECO:0007669"/>
    <property type="project" value="UniProtKB-UniPathway"/>
</dbReference>
<protein>
    <recommendedName>
        <fullName evidence="6 13">Adenylosuccinate lyase</fullName>
        <shortName evidence="14">ASL</shortName>
        <ecNumber evidence="5 13">4.3.2.2</ecNumber>
    </recommendedName>
    <alternativeName>
        <fullName evidence="11 14">Adenylosuccinase</fullName>
    </alternativeName>
</protein>
<evidence type="ECO:0000256" key="8">
    <source>
        <dbReference type="ARBA" id="ARBA00023239"/>
    </source>
</evidence>
<dbReference type="NCBIfam" id="TIGR00928">
    <property type="entry name" value="purB"/>
    <property type="match status" value="1"/>
</dbReference>
<comment type="catalytic activity">
    <reaction evidence="12">
        <text>N(6)-(1,2-dicarboxyethyl)-AMP = fumarate + AMP</text>
        <dbReference type="Rhea" id="RHEA:16853"/>
        <dbReference type="ChEBI" id="CHEBI:29806"/>
        <dbReference type="ChEBI" id="CHEBI:57567"/>
        <dbReference type="ChEBI" id="CHEBI:456215"/>
        <dbReference type="EC" id="4.3.2.2"/>
    </reaction>
    <physiologicalReaction direction="left-to-right" evidence="12">
        <dbReference type="Rhea" id="RHEA:16854"/>
    </physiologicalReaction>
</comment>
<dbReference type="InterPro" id="IPR004769">
    <property type="entry name" value="Pur_lyase"/>
</dbReference>
<accession>A0A7J2TG51</accession>
<dbReference type="InterPro" id="IPR022761">
    <property type="entry name" value="Fumarate_lyase_N"/>
</dbReference>
<evidence type="ECO:0000256" key="9">
    <source>
        <dbReference type="ARBA" id="ARBA00024477"/>
    </source>
</evidence>
<dbReference type="PROSITE" id="PS00163">
    <property type="entry name" value="FUMARATE_LYASES"/>
    <property type="match status" value="1"/>
</dbReference>
<dbReference type="AlphaFoldDB" id="A0A7J2TG51"/>
<dbReference type="Pfam" id="PF00206">
    <property type="entry name" value="Lyase_1"/>
    <property type="match status" value="1"/>
</dbReference>
<dbReference type="Gene3D" id="1.10.275.10">
    <property type="entry name" value="Fumarase/aspartase (N-terminal domain)"/>
    <property type="match status" value="1"/>
</dbReference>
<evidence type="ECO:0000256" key="4">
    <source>
        <dbReference type="ARBA" id="ARBA00011668"/>
    </source>
</evidence>
<dbReference type="InterPro" id="IPR019468">
    <property type="entry name" value="AdenyloSucc_lyase_C"/>
</dbReference>
<evidence type="ECO:0000256" key="12">
    <source>
        <dbReference type="ARBA" id="ARBA00049115"/>
    </source>
</evidence>
<evidence type="ECO:0000256" key="11">
    <source>
        <dbReference type="ARBA" id="ARBA00030717"/>
    </source>
</evidence>
<comment type="pathway">
    <text evidence="1 14">Purine metabolism; IMP biosynthesis via de novo pathway; 5-amino-1-(5-phospho-D-ribosyl)imidazole-4-carboxamide from 5-amino-1-(5-phospho-D-ribosyl)imidazole-4-carboxylate: step 2/2.</text>
</comment>
<keyword evidence="7 14" id="KW-0658">Purine biosynthesis</keyword>
<feature type="domain" description="Adenylosuccinate lyase C-terminal" evidence="15">
    <location>
        <begin position="355"/>
        <end position="435"/>
    </location>
</feature>
<dbReference type="InterPro" id="IPR024083">
    <property type="entry name" value="Fumarase/histidase_N"/>
</dbReference>
<evidence type="ECO:0000256" key="5">
    <source>
        <dbReference type="ARBA" id="ARBA00012339"/>
    </source>
</evidence>
<comment type="function">
    <text evidence="10">Catalyzes two reactions in de novo purine nucleotide biosynthesis. Catalyzes the breakdown of 5-aminoimidazole- (N-succinylocarboxamide) ribotide (SAICAR or 2-[5-amino-1-(5-phospho-beta-D-ribosyl)imidazole-4-carboxamido]succinate) to 5-aminoimidazole-4-carboxamide ribotide (AICAR or 5-amino-1-(5-phospho-beta-D-ribosyl)imidazole-4-carboxamide) and fumarate, and of adenylosuccinate (ADS or N(6)-(1,2-dicarboxyethyl)-AMP) to adenosine monophosphate (AMP) and fumarate.</text>
</comment>
<dbReference type="GO" id="GO:0004018">
    <property type="term" value="F:N6-(1,2-dicarboxyethyl)AMP AMP-lyase (fumarate-forming) activity"/>
    <property type="evidence" value="ECO:0007669"/>
    <property type="project" value="UniProtKB-UniRule"/>
</dbReference>
<dbReference type="PANTHER" id="PTHR43172:SF1">
    <property type="entry name" value="ADENYLOSUCCINATE LYASE"/>
    <property type="match status" value="1"/>
</dbReference>
<dbReference type="GO" id="GO:0006189">
    <property type="term" value="P:'de novo' IMP biosynthetic process"/>
    <property type="evidence" value="ECO:0007669"/>
    <property type="project" value="UniProtKB-UniPathway"/>
</dbReference>
<dbReference type="SUPFAM" id="SSF48557">
    <property type="entry name" value="L-aspartase-like"/>
    <property type="match status" value="1"/>
</dbReference>
<comment type="caution">
    <text evidence="16">The sequence shown here is derived from an EMBL/GenBank/DDBJ whole genome shotgun (WGS) entry which is preliminary data.</text>
</comment>
<organism evidence="16">
    <name type="scientific">Archaeoglobus fulgidus</name>
    <dbReference type="NCBI Taxonomy" id="2234"/>
    <lineage>
        <taxon>Archaea</taxon>
        <taxon>Methanobacteriati</taxon>
        <taxon>Methanobacteriota</taxon>
        <taxon>Archaeoglobi</taxon>
        <taxon>Archaeoglobales</taxon>
        <taxon>Archaeoglobaceae</taxon>
        <taxon>Archaeoglobus</taxon>
    </lineage>
</organism>
<dbReference type="Pfam" id="PF10397">
    <property type="entry name" value="ADSL_C"/>
    <property type="match status" value="1"/>
</dbReference>
<proteinExistence type="inferred from homology"/>
<dbReference type="PRINTS" id="PR00149">
    <property type="entry name" value="FUMRATELYASE"/>
</dbReference>
<evidence type="ECO:0000256" key="2">
    <source>
        <dbReference type="ARBA" id="ARBA00004734"/>
    </source>
</evidence>
<reference evidence="16" key="1">
    <citation type="journal article" date="2020" name="mSystems">
        <title>Genome- and Community-Level Interaction Insights into Carbon Utilization and Element Cycling Functions of Hydrothermarchaeota in Hydrothermal Sediment.</title>
        <authorList>
            <person name="Zhou Z."/>
            <person name="Liu Y."/>
            <person name="Xu W."/>
            <person name="Pan J."/>
            <person name="Luo Z.H."/>
            <person name="Li M."/>
        </authorList>
    </citation>
    <scope>NUCLEOTIDE SEQUENCE [LARGE SCALE GENOMIC DNA]</scope>
    <source>
        <strain evidence="16">SpSt-26</strain>
    </source>
</reference>
<evidence type="ECO:0000259" key="15">
    <source>
        <dbReference type="SMART" id="SM00998"/>
    </source>
</evidence>
<evidence type="ECO:0000256" key="7">
    <source>
        <dbReference type="ARBA" id="ARBA00022755"/>
    </source>
</evidence>
<comment type="catalytic activity">
    <reaction evidence="9">
        <text>(2S)-2-[5-amino-1-(5-phospho-beta-D-ribosyl)imidazole-4-carboxamido]succinate = 5-amino-1-(5-phospho-beta-D-ribosyl)imidazole-4-carboxamide + fumarate</text>
        <dbReference type="Rhea" id="RHEA:23920"/>
        <dbReference type="ChEBI" id="CHEBI:29806"/>
        <dbReference type="ChEBI" id="CHEBI:58443"/>
        <dbReference type="ChEBI" id="CHEBI:58475"/>
        <dbReference type="EC" id="4.3.2.2"/>
    </reaction>
    <physiologicalReaction direction="left-to-right" evidence="9">
        <dbReference type="Rhea" id="RHEA:23921"/>
    </physiologicalReaction>
</comment>
<dbReference type="Gene3D" id="1.20.200.10">
    <property type="entry name" value="Fumarase/aspartase (Central domain)"/>
    <property type="match status" value="1"/>
</dbReference>
<dbReference type="FunFam" id="1.20.200.10:FF:000008">
    <property type="entry name" value="Adenylosuccinate lyase"/>
    <property type="match status" value="1"/>
</dbReference>
<evidence type="ECO:0000256" key="14">
    <source>
        <dbReference type="RuleBase" id="RU361172"/>
    </source>
</evidence>
<dbReference type="PRINTS" id="PR00145">
    <property type="entry name" value="ARGSUCLYASE"/>
</dbReference>
<dbReference type="CDD" id="cd01360">
    <property type="entry name" value="Adenylsuccinate_lyase_1"/>
    <property type="match status" value="1"/>
</dbReference>
<keyword evidence="8 14" id="KW-0456">Lyase</keyword>
<evidence type="ECO:0000256" key="6">
    <source>
        <dbReference type="ARBA" id="ARBA00017058"/>
    </source>
</evidence>
<comment type="pathway">
    <text evidence="2 14">Purine metabolism; AMP biosynthesis via de novo pathway; AMP from IMP: step 2/2.</text>
</comment>
<dbReference type="InterPro" id="IPR000362">
    <property type="entry name" value="Fumarate_lyase_fam"/>
</dbReference>
<dbReference type="InterPro" id="IPR020557">
    <property type="entry name" value="Fumarate_lyase_CS"/>
</dbReference>
<dbReference type="FunFam" id="1.10.40.30:FF:000007">
    <property type="entry name" value="Adenylosuccinate lyase"/>
    <property type="match status" value="1"/>
</dbReference>
<evidence type="ECO:0000313" key="16">
    <source>
        <dbReference type="EMBL" id="HEH34610.1"/>
    </source>
</evidence>
<gene>
    <name evidence="16" type="ORF">ENP88_00330</name>
</gene>
<dbReference type="GO" id="GO:0070626">
    <property type="term" value="F:(S)-2-(5-amino-1-(5-phospho-D-ribosyl)imidazole-4-carboxamido) succinate lyase (fumarate-forming) activity"/>
    <property type="evidence" value="ECO:0007669"/>
    <property type="project" value="TreeGrafter"/>
</dbReference>
<sequence length="443" mass="50799">MIHPIEYRYGTKEMKRIWSEESKIRRMIRVEIALLKALSKMGYLSEEEVEKVRRNALKIKPERVKEIEEEIRHDIMALVKAISEVADCRWIHFGATSNDIIDTATATQLRDSVLILEEKIKKLGKILAEKALEFKNVVCLGRTHGQAALPTTYGFRFALWASEIARHYIRLQQMKERLLVGKMSGAVGTQAAFGKDGFKIEEEVMRLLNLKPAIISSQIIPRDIYCEYLEFLANLATTLEKIALNFRILQRSEVGELMEKFESKQVGSSTMPHKRNPIDSENICGLARIVRAFVEPQHQSAILWEERDLTNSSAERITLPEATILADHILTRMIKVVLGITIDLENVKKNLEMQKGMNMSEAVMIALTKKGVDRQKAHEMLRRASMRAYANRSSLLEELLGDEEIMKYFTKEELSELLKPENYLGTAVERVEKVVEWVNSVLK</sequence>
<comment type="similarity">
    <text evidence="3 14">Belongs to the lyase 1 family. Adenylosuccinate lyase subfamily.</text>
</comment>
<dbReference type="SMART" id="SM00998">
    <property type="entry name" value="ADSL_C"/>
    <property type="match status" value="1"/>
</dbReference>
<dbReference type="GO" id="GO:0005829">
    <property type="term" value="C:cytosol"/>
    <property type="evidence" value="ECO:0007669"/>
    <property type="project" value="TreeGrafter"/>
</dbReference>
<name>A0A7J2TG51_ARCFL</name>
<dbReference type="PANTHER" id="PTHR43172">
    <property type="entry name" value="ADENYLOSUCCINATE LYASE"/>
    <property type="match status" value="1"/>
</dbReference>